<feature type="domain" description="DUF6589" evidence="2">
    <location>
        <begin position="2"/>
        <end position="396"/>
    </location>
</feature>
<proteinExistence type="predicted"/>
<accession>A0A5B0RP01</accession>
<name>A0A5B0RP01_PUCGR</name>
<dbReference type="Proteomes" id="UP000325313">
    <property type="component" value="Unassembled WGS sequence"/>
</dbReference>
<sequence length="519" mass="58245">MLLPTAKEEVQWELVLKSQITSALLEHLAIPAESYVSINTKPPVVDQISSEKPNITMLKLMIAADNSAQGAGEVFQAIVDQSNLTMSDFASRIQLIDGDLATCSNLTTLQTQQTPSKHKEESLMNVLTMLGGAHTLWNISQAIYSKHVGDKSDSRDAGAWRFLDGLGIPSNNMLDKKYFTLMIRNIEKIQRATLVYCLMLVMGIQDKHLTKELPKISSLRIKQIVDETYKRFFSIEAKRNATIHTSLKLSNLLLRLSDFATVVEGNSAMKSGDIGRLMNVWKRWSVIAQGIKKLTQYSIQLPRMIILLNEILPPGLGKVIKHSMFVAPSGKQKHFVAKDHYLENQNYWLKHFFNNSGRGTNIDRLKSIYSPNVPLLRDLTCGLLSDCGKETIAQSHYNQINLVSLNNCMRMCRQNDISYIATKLDQHIPKKTEDFYATGIQKMKKLFVRKGKPLNKLRPPPMKKWNSEITDQLVPEQIDSDVSSEGDSEPSEEDSGDNGGSGDDENDGRDEENNSGSES</sequence>
<reference evidence="3 4" key="1">
    <citation type="submission" date="2019-05" db="EMBL/GenBank/DDBJ databases">
        <title>Emergence of the Ug99 lineage of the wheat stem rust pathogen through somatic hybridization.</title>
        <authorList>
            <person name="Li F."/>
            <person name="Upadhyaya N.M."/>
            <person name="Sperschneider J."/>
            <person name="Matny O."/>
            <person name="Nguyen-Phuc H."/>
            <person name="Mago R."/>
            <person name="Raley C."/>
            <person name="Miller M.E."/>
            <person name="Silverstein K.A.T."/>
            <person name="Henningsen E."/>
            <person name="Hirsch C.D."/>
            <person name="Visser B."/>
            <person name="Pretorius Z.A."/>
            <person name="Steffenson B.J."/>
            <person name="Schwessinger B."/>
            <person name="Dodds P.N."/>
            <person name="Figueroa M."/>
        </authorList>
    </citation>
    <scope>NUCLEOTIDE SEQUENCE [LARGE SCALE GENOMIC DNA]</scope>
    <source>
        <strain evidence="3 4">Ug99</strain>
    </source>
</reference>
<evidence type="ECO:0000259" key="2">
    <source>
        <dbReference type="Pfam" id="PF20231"/>
    </source>
</evidence>
<organism evidence="3 4">
    <name type="scientific">Puccinia graminis f. sp. tritici</name>
    <dbReference type="NCBI Taxonomy" id="56615"/>
    <lineage>
        <taxon>Eukaryota</taxon>
        <taxon>Fungi</taxon>
        <taxon>Dikarya</taxon>
        <taxon>Basidiomycota</taxon>
        <taxon>Pucciniomycotina</taxon>
        <taxon>Pucciniomycetes</taxon>
        <taxon>Pucciniales</taxon>
        <taxon>Pucciniaceae</taxon>
        <taxon>Puccinia</taxon>
    </lineage>
</organism>
<evidence type="ECO:0000313" key="4">
    <source>
        <dbReference type="Proteomes" id="UP000325313"/>
    </source>
</evidence>
<feature type="region of interest" description="Disordered" evidence="1">
    <location>
        <begin position="451"/>
        <end position="519"/>
    </location>
</feature>
<evidence type="ECO:0000256" key="1">
    <source>
        <dbReference type="SAM" id="MobiDB-lite"/>
    </source>
</evidence>
<protein>
    <recommendedName>
        <fullName evidence="2">DUF6589 domain-containing protein</fullName>
    </recommendedName>
</protein>
<feature type="compositionally biased region" description="Acidic residues" evidence="1">
    <location>
        <begin position="478"/>
        <end position="510"/>
    </location>
</feature>
<comment type="caution">
    <text evidence="3">The sequence shown here is derived from an EMBL/GenBank/DDBJ whole genome shotgun (WGS) entry which is preliminary data.</text>
</comment>
<dbReference type="Pfam" id="PF20231">
    <property type="entry name" value="DUF6589"/>
    <property type="match status" value="1"/>
</dbReference>
<evidence type="ECO:0000313" key="3">
    <source>
        <dbReference type="EMBL" id="KAA1126493.1"/>
    </source>
</evidence>
<gene>
    <name evidence="3" type="ORF">PGTUg99_021912</name>
</gene>
<dbReference type="AlphaFoldDB" id="A0A5B0RP01"/>
<dbReference type="InterPro" id="IPR046496">
    <property type="entry name" value="DUF6589"/>
</dbReference>
<dbReference type="EMBL" id="VDEP01000171">
    <property type="protein sequence ID" value="KAA1126493.1"/>
    <property type="molecule type" value="Genomic_DNA"/>
</dbReference>